<proteinExistence type="inferred from homology"/>
<feature type="domain" description="NAA35-like TPR repeats" evidence="5">
    <location>
        <begin position="336"/>
        <end position="732"/>
    </location>
</feature>
<protein>
    <submittedName>
        <fullName evidence="6">N-alpha-acetyltransferase 35, NatC auxiliary subunit</fullName>
    </submittedName>
</protein>
<dbReference type="GeneID" id="55971785"/>
<dbReference type="GO" id="GO:0031417">
    <property type="term" value="C:NatC complex"/>
    <property type="evidence" value="ECO:0007669"/>
    <property type="project" value="InterPro"/>
</dbReference>
<dbReference type="RefSeq" id="XP_035322496.1">
    <property type="nucleotide sequence ID" value="XM_035467530.1"/>
</dbReference>
<accession>A0A9P5D6T5</accession>
<dbReference type="Pfam" id="PF04112">
    <property type="entry name" value="Mak10"/>
    <property type="match status" value="1"/>
</dbReference>
<name>A0A9P5D6T5_9HYPO</name>
<dbReference type="InterPro" id="IPR007244">
    <property type="entry name" value="Naa35_N"/>
</dbReference>
<feature type="domain" description="NAA35-like N-terminal" evidence="4">
    <location>
        <begin position="55"/>
        <end position="217"/>
    </location>
</feature>
<keyword evidence="7" id="KW-1185">Reference proteome</keyword>
<evidence type="ECO:0000313" key="6">
    <source>
        <dbReference type="EMBL" id="KAF4123844.1"/>
    </source>
</evidence>
<comment type="subcellular location">
    <subcellularLocation>
        <location evidence="1">Cytoplasm</location>
    </subcellularLocation>
</comment>
<evidence type="ECO:0000256" key="1">
    <source>
        <dbReference type="ARBA" id="ARBA00004496"/>
    </source>
</evidence>
<evidence type="ECO:0000313" key="7">
    <source>
        <dbReference type="Proteomes" id="UP000749293"/>
    </source>
</evidence>
<dbReference type="OrthoDB" id="269405at2759"/>
<keyword evidence="3" id="KW-0963">Cytoplasm</keyword>
<sequence>MAVDYGVGASDEIARLSLGNQDGVQGSQAPRLDSQGIIPVDVTDRFFKASKLLQPGEVIKDGFFTLFESVGALEVMDPKMDSGCVAAGEEFDETYDVSRPLLPEEVLGIIDQLLCHEMSWHLGYPLSQTVFTSVYVEALLKPDPHGIDEAKFLRRQGDVADEEPMLRVLRAYCLGMLKACGYVNDRVRNEHSYEEEDFVTNTYNRSLLSSVSTASIRHAIADAVDLLQRERTPIGNDDIVEALSNRLILRDIFLSAAECPQYVDDPDTARKPWTAGIALLPAIQRTHALGKPVDESFSVKLQRKLASTVPPRPIVQLSFDDAFGHLSRLFQDGQDVITVLNYTNTQCLLTFVFSFQAKKPQPLVYVRSLLQTFLFDAMEMLGSMSIRQIIDDDLSTIVLPASPLLDRDFDEIEAVHDPRFVIAQKMELFRQRAAQPYLDILRTFCQNRCRVRRTLCHTVRSWDALQADAEEIDQLLRVKTQELVATETANSDGGGSSTAPAVDVNSWPLSAWTYLYKLRQMEWVVQLGFELEVYQPDEFGGMYWYLNFLSKQRLEYSPRIKSHIVRRVEALRQSRPPHHSAAEEKQLQRSLAYIRLSLLDAAVTWELSDGLSCLYTVLGRLGLIKPPPRPYSDDGLRYELRMKPFTAIGVPELPSFADFTRSTHQPDVDTLSLLDDAARALASSKKGFESLGKLSAEESFSVGSHDRWLAAVRNGLKSCIAATLAVTTLQKALQASGDGEGAAVDLKLKAEVPTPDRAYHDWWIVPKLVPIA</sequence>
<evidence type="ECO:0000259" key="5">
    <source>
        <dbReference type="Pfam" id="PF25789"/>
    </source>
</evidence>
<comment type="similarity">
    <text evidence="2">Belongs to the MAK10 family.</text>
</comment>
<dbReference type="EMBL" id="JAANYQ010000005">
    <property type="protein sequence ID" value="KAF4123844.1"/>
    <property type="molecule type" value="Genomic_DNA"/>
</dbReference>
<evidence type="ECO:0000256" key="3">
    <source>
        <dbReference type="ARBA" id="ARBA00022490"/>
    </source>
</evidence>
<dbReference type="AlphaFoldDB" id="A0A9P5D6T5"/>
<gene>
    <name evidence="6" type="ORF">GMORB2_5560</name>
</gene>
<dbReference type="InterPro" id="IPR057982">
    <property type="entry name" value="TPR_NAA35"/>
</dbReference>
<dbReference type="InterPro" id="IPR057983">
    <property type="entry name" value="NAA35-like_N"/>
</dbReference>
<dbReference type="Pfam" id="PF25789">
    <property type="entry name" value="TPR_NAA35"/>
    <property type="match status" value="1"/>
</dbReference>
<dbReference type="PANTHER" id="PTHR21373:SF0">
    <property type="entry name" value="N-ALPHA-ACETYLTRANSFERASE 35, NATC AUXILIARY SUBUNIT"/>
    <property type="match status" value="1"/>
</dbReference>
<dbReference type="PANTHER" id="PTHR21373">
    <property type="entry name" value="GLUCOSE REPRESSIBLE PROTEIN MAK10"/>
    <property type="match status" value="1"/>
</dbReference>
<evidence type="ECO:0000256" key="2">
    <source>
        <dbReference type="ARBA" id="ARBA00006289"/>
    </source>
</evidence>
<reference evidence="6" key="1">
    <citation type="submission" date="2020-03" db="EMBL/GenBank/DDBJ databases">
        <title>Site-based positive gene gene selection in Geosmithia morbida across the United States reveals a broad range of putative effectors and factors for local host and environmental adapation.</title>
        <authorList>
            <person name="Onufrak A."/>
            <person name="Murdoch R.W."/>
            <person name="Gazis R."/>
            <person name="Huff M."/>
            <person name="Staton M."/>
            <person name="Klingeman W."/>
            <person name="Hadziabdic D."/>
        </authorList>
    </citation>
    <scope>NUCLEOTIDE SEQUENCE</scope>
    <source>
        <strain evidence="6">1262</strain>
    </source>
</reference>
<organism evidence="6 7">
    <name type="scientific">Geosmithia morbida</name>
    <dbReference type="NCBI Taxonomy" id="1094350"/>
    <lineage>
        <taxon>Eukaryota</taxon>
        <taxon>Fungi</taxon>
        <taxon>Dikarya</taxon>
        <taxon>Ascomycota</taxon>
        <taxon>Pezizomycotina</taxon>
        <taxon>Sordariomycetes</taxon>
        <taxon>Hypocreomycetidae</taxon>
        <taxon>Hypocreales</taxon>
        <taxon>Bionectriaceae</taxon>
        <taxon>Geosmithia</taxon>
    </lineage>
</organism>
<dbReference type="Proteomes" id="UP000749293">
    <property type="component" value="Unassembled WGS sequence"/>
</dbReference>
<comment type="caution">
    <text evidence="6">The sequence shown here is derived from an EMBL/GenBank/DDBJ whole genome shotgun (WGS) entry which is preliminary data.</text>
</comment>
<evidence type="ECO:0000259" key="4">
    <source>
        <dbReference type="Pfam" id="PF04112"/>
    </source>
</evidence>